<protein>
    <submittedName>
        <fullName evidence="1">Uncharacterized protein</fullName>
    </submittedName>
</protein>
<dbReference type="EMBL" id="CP045226">
    <property type="protein sequence ID" value="QFS48935.1"/>
    <property type="molecule type" value="Genomic_DNA"/>
</dbReference>
<proteinExistence type="predicted"/>
<dbReference type="Proteomes" id="UP000326678">
    <property type="component" value="Chromosome Gxm1"/>
</dbReference>
<accession>A0A5P8W852</accession>
<evidence type="ECO:0000313" key="1">
    <source>
        <dbReference type="EMBL" id="QFS48935.1"/>
    </source>
</evidence>
<organism evidence="1 2">
    <name type="scientific">Nostoc sphaeroides CCNUC1</name>
    <dbReference type="NCBI Taxonomy" id="2653204"/>
    <lineage>
        <taxon>Bacteria</taxon>
        <taxon>Bacillati</taxon>
        <taxon>Cyanobacteriota</taxon>
        <taxon>Cyanophyceae</taxon>
        <taxon>Nostocales</taxon>
        <taxon>Nostocaceae</taxon>
        <taxon>Nostoc</taxon>
    </lineage>
</organism>
<dbReference type="KEGG" id="nsh:GXM_06429"/>
<evidence type="ECO:0000313" key="2">
    <source>
        <dbReference type="Proteomes" id="UP000326678"/>
    </source>
</evidence>
<sequence>MQNSKSMDAIVTSILTISCMQIKCTTANYFNFDQDLMNCS</sequence>
<name>A0A5P8W852_9NOSO</name>
<gene>
    <name evidence="1" type="ORF">GXM_06429</name>
</gene>
<dbReference type="PROSITE" id="PS51257">
    <property type="entry name" value="PROKAR_LIPOPROTEIN"/>
    <property type="match status" value="1"/>
</dbReference>
<dbReference type="AlphaFoldDB" id="A0A5P8W852"/>
<keyword evidence="2" id="KW-1185">Reference proteome</keyword>
<reference evidence="1 2" key="1">
    <citation type="submission" date="2019-10" db="EMBL/GenBank/DDBJ databases">
        <title>Genomic and transcriptomic insights into the perfect genentic adaptation of a filamentous nitrogen-fixing cyanobacterium to rice fields.</title>
        <authorList>
            <person name="Chen Z."/>
        </authorList>
    </citation>
    <scope>NUCLEOTIDE SEQUENCE [LARGE SCALE GENOMIC DNA]</scope>
    <source>
        <strain evidence="1">CCNUC1</strain>
    </source>
</reference>